<dbReference type="Pfam" id="PF01658">
    <property type="entry name" value="Inos-1-P_synth"/>
    <property type="match status" value="1"/>
</dbReference>
<dbReference type="PIRSF" id="PIRSF015578">
    <property type="entry name" value="Myoinos-ppht_syn"/>
    <property type="match status" value="1"/>
</dbReference>
<evidence type="ECO:0000256" key="4">
    <source>
        <dbReference type="ARBA" id="ARBA00010813"/>
    </source>
</evidence>
<protein>
    <recommendedName>
        <fullName evidence="5">inositol-3-phosphate synthase</fullName>
        <ecNumber evidence="5">5.5.1.4</ecNumber>
    </recommendedName>
</protein>
<dbReference type="AlphaFoldDB" id="A0A850YD02"/>
<comment type="cofactor">
    <cofactor evidence="2">
        <name>NAD(+)</name>
        <dbReference type="ChEBI" id="CHEBI:57540"/>
    </cofactor>
</comment>
<gene>
    <name evidence="10" type="primary">Isyna1a</name>
    <name evidence="10" type="ORF">AEGCAU_R14388</name>
</gene>
<evidence type="ECO:0000256" key="5">
    <source>
        <dbReference type="ARBA" id="ARBA00012125"/>
    </source>
</evidence>
<feature type="non-terminal residue" evidence="10">
    <location>
        <position position="420"/>
    </location>
</feature>
<evidence type="ECO:0000313" key="11">
    <source>
        <dbReference type="Proteomes" id="UP000628412"/>
    </source>
</evidence>
<evidence type="ECO:0000256" key="3">
    <source>
        <dbReference type="ARBA" id="ARBA00005117"/>
    </source>
</evidence>
<name>A0A850YD02_AEGCA</name>
<keyword evidence="6" id="KW-0398">Inositol biosynthesis</keyword>
<dbReference type="Gene3D" id="3.30.360.10">
    <property type="entry name" value="Dihydrodipicolinate Reductase, domain 2"/>
    <property type="match status" value="1"/>
</dbReference>
<dbReference type="SUPFAM" id="SSF55347">
    <property type="entry name" value="Glyceraldehyde-3-phosphate dehydrogenase-like, C-terminal domain"/>
    <property type="match status" value="1"/>
</dbReference>
<evidence type="ECO:0000256" key="2">
    <source>
        <dbReference type="ARBA" id="ARBA00001911"/>
    </source>
</evidence>
<proteinExistence type="inferred from homology"/>
<comment type="pathway">
    <text evidence="3">Polyol metabolism; myo-inositol biosynthesis; myo-inositol from D-glucose 6-phosphate: step 1/2.</text>
</comment>
<dbReference type="GO" id="GO:0008654">
    <property type="term" value="P:phospholipid biosynthetic process"/>
    <property type="evidence" value="ECO:0007669"/>
    <property type="project" value="InterPro"/>
</dbReference>
<dbReference type="EC" id="5.5.1.4" evidence="5"/>
<evidence type="ECO:0000256" key="7">
    <source>
        <dbReference type="ARBA" id="ARBA00025559"/>
    </source>
</evidence>
<dbReference type="SUPFAM" id="SSF51735">
    <property type="entry name" value="NAD(P)-binding Rossmann-fold domains"/>
    <property type="match status" value="1"/>
</dbReference>
<dbReference type="FunFam" id="3.40.50.720:FF:000171">
    <property type="entry name" value="inositol-3-phosphate synthase 1"/>
    <property type="match status" value="1"/>
</dbReference>
<sequence length="420" mass="45464">VMLVGWGGNNGTTVTAAVLANKLGLSWMTKTGRKTANYYGSLLQASTVCLGTGPSGDVYVPFRDLLPMVHPNDIVFDGWDISSLNLAEAMRRAEVLEWPLQEQLWPHMEKMKPRASIYIPEFIAANQEERADNVLRGSMAEQVLAGTGEGTRDTGGDKGHGRGEGTREGTRDTGGDCPVSPQRGLEVSPSTLFAVASILEGCAYINGSPQNTFVPGAVQLAAQRRVFIGGDDFKSGQTKLKSVLVDFLVGAGLKTKSIVSYNHLGNNDGKNLSAPQQFRSKEISKSNVVDDTVQANPVLYGPQDKPDHCVVIKYVPYVGDSKRALDEYTSEIMMGGTNTIVIHNTCEDSLLASPIILDLAILTELCQRITFCTEADPEFQGFHSVLSILAFLCKAPLVPEGTPVVNALFRQRSCIENILR</sequence>
<evidence type="ECO:0000256" key="8">
    <source>
        <dbReference type="SAM" id="MobiDB-lite"/>
    </source>
</evidence>
<feature type="region of interest" description="Disordered" evidence="8">
    <location>
        <begin position="145"/>
        <end position="183"/>
    </location>
</feature>
<comment type="similarity">
    <text evidence="4">Belongs to the myo-inositol 1-phosphate synthase family.</text>
</comment>
<comment type="catalytic activity">
    <reaction evidence="1">
        <text>D-glucose 6-phosphate = 1D-myo-inositol 3-phosphate</text>
        <dbReference type="Rhea" id="RHEA:10716"/>
        <dbReference type="ChEBI" id="CHEBI:58401"/>
        <dbReference type="ChEBI" id="CHEBI:61548"/>
        <dbReference type="EC" id="5.5.1.4"/>
    </reaction>
</comment>
<reference evidence="10" key="1">
    <citation type="submission" date="2019-10" db="EMBL/GenBank/DDBJ databases">
        <title>Bird 10,000 Genomes (B10K) Project - Family phase.</title>
        <authorList>
            <person name="Zhang G."/>
        </authorList>
    </citation>
    <scope>NUCLEOTIDE SEQUENCE</scope>
    <source>
        <strain evidence="10">B10K-DU-002-10</strain>
        <tissue evidence="10">Muscle</tissue>
    </source>
</reference>
<dbReference type="GO" id="GO:0006021">
    <property type="term" value="P:inositol biosynthetic process"/>
    <property type="evidence" value="ECO:0007669"/>
    <property type="project" value="UniProtKB-UniPathway"/>
</dbReference>
<feature type="domain" description="Myo-inositol-1-phosphate synthase GAPDH-like" evidence="9">
    <location>
        <begin position="236"/>
        <end position="349"/>
    </location>
</feature>
<evidence type="ECO:0000256" key="6">
    <source>
        <dbReference type="ARBA" id="ARBA00022550"/>
    </source>
</evidence>
<evidence type="ECO:0000313" key="10">
    <source>
        <dbReference type="EMBL" id="NWH92296.1"/>
    </source>
</evidence>
<dbReference type="UniPathway" id="UPA00823">
    <property type="reaction ID" value="UER00787"/>
</dbReference>
<accession>A0A850YD02</accession>
<dbReference type="PANTHER" id="PTHR11510">
    <property type="entry name" value="MYO-INOSITOL-1 PHOSPHATE SYNTHASE"/>
    <property type="match status" value="1"/>
</dbReference>
<dbReference type="InterPro" id="IPR036291">
    <property type="entry name" value="NAD(P)-bd_dom_sf"/>
</dbReference>
<dbReference type="Gene3D" id="3.40.50.720">
    <property type="entry name" value="NAD(P)-binding Rossmann-like Domain"/>
    <property type="match status" value="2"/>
</dbReference>
<comment type="function">
    <text evidence="7">Key enzyme in myo-inositol biosynthesis pathway that catalyzes the conversion of glucose 6-phosphate to 1-myo-inositol 1-phosphate in a NAD-dependent manner. Rate-limiting enzyme in the synthesis of all inositol-containing compounds.</text>
</comment>
<dbReference type="Proteomes" id="UP000628412">
    <property type="component" value="Unassembled WGS sequence"/>
</dbReference>
<feature type="non-terminal residue" evidence="10">
    <location>
        <position position="1"/>
    </location>
</feature>
<dbReference type="GO" id="GO:0004512">
    <property type="term" value="F:inositol-3-phosphate synthase activity"/>
    <property type="evidence" value="ECO:0007669"/>
    <property type="project" value="UniProtKB-EC"/>
</dbReference>
<organism evidence="10 11">
    <name type="scientific">Aegithalos caudatus</name>
    <name type="common">Long-tailed tit</name>
    <name type="synonym">Acredula caudata</name>
    <dbReference type="NCBI Taxonomy" id="73327"/>
    <lineage>
        <taxon>Eukaryota</taxon>
        <taxon>Metazoa</taxon>
        <taxon>Chordata</taxon>
        <taxon>Craniata</taxon>
        <taxon>Vertebrata</taxon>
        <taxon>Euteleostomi</taxon>
        <taxon>Archelosauria</taxon>
        <taxon>Archosauria</taxon>
        <taxon>Dinosauria</taxon>
        <taxon>Saurischia</taxon>
        <taxon>Theropoda</taxon>
        <taxon>Coelurosauria</taxon>
        <taxon>Aves</taxon>
        <taxon>Neognathae</taxon>
        <taxon>Neoaves</taxon>
        <taxon>Telluraves</taxon>
        <taxon>Australaves</taxon>
        <taxon>Passeriformes</taxon>
        <taxon>Sylvioidea</taxon>
        <taxon>Aegithalidae</taxon>
        <taxon>Aegithalos</taxon>
    </lineage>
</organism>
<keyword evidence="11" id="KW-1185">Reference proteome</keyword>
<dbReference type="EMBL" id="WEIU01017479">
    <property type="protein sequence ID" value="NWH92296.1"/>
    <property type="molecule type" value="Genomic_DNA"/>
</dbReference>
<dbReference type="Pfam" id="PF07994">
    <property type="entry name" value="NAD_binding_5"/>
    <property type="match status" value="2"/>
</dbReference>
<dbReference type="InterPro" id="IPR013021">
    <property type="entry name" value="Myo-inos-1-P_Synthase_GAPDH"/>
</dbReference>
<evidence type="ECO:0000256" key="1">
    <source>
        <dbReference type="ARBA" id="ARBA00000113"/>
    </source>
</evidence>
<evidence type="ECO:0000259" key="9">
    <source>
        <dbReference type="Pfam" id="PF01658"/>
    </source>
</evidence>
<comment type="caution">
    <text evidence="10">The sequence shown here is derived from an EMBL/GenBank/DDBJ whole genome shotgun (WGS) entry which is preliminary data.</text>
</comment>
<dbReference type="InterPro" id="IPR002587">
    <property type="entry name" value="Myo-inos-1-P_Synthase"/>
</dbReference>
<feature type="compositionally biased region" description="Basic and acidic residues" evidence="8">
    <location>
        <begin position="150"/>
        <end position="174"/>
    </location>
</feature>